<feature type="transmembrane region" description="Helical" evidence="1">
    <location>
        <begin position="82"/>
        <end position="103"/>
    </location>
</feature>
<evidence type="ECO:0000256" key="1">
    <source>
        <dbReference type="SAM" id="Phobius"/>
    </source>
</evidence>
<keyword evidence="1" id="KW-1133">Transmembrane helix</keyword>
<protein>
    <recommendedName>
        <fullName evidence="4">Ethanolamine utilization protein EutH</fullName>
    </recommendedName>
</protein>
<keyword evidence="3" id="KW-1185">Reference proteome</keyword>
<evidence type="ECO:0000313" key="2">
    <source>
        <dbReference type="EMBL" id="MDV0444903.1"/>
    </source>
</evidence>
<dbReference type="Proteomes" id="UP001272052">
    <property type="component" value="Unassembled WGS sequence"/>
</dbReference>
<keyword evidence="1" id="KW-0812">Transmembrane</keyword>
<accession>A0ABU3VNB8</accession>
<sequence length="428" mass="45566">MCETASTGSWYGEGTLVFSDLIESVTNIDIFTSSLLSFWTELSVSSIVMTILALFMLLGVYDKLCGNKLGYGAEFDKGFHTMGDLALAIVGIIALSPVLLLVLSPIVTPFFNLIGASPAMFPGSLLALDMGGYAMAIQMSGDNAGVGNYSGLIVASMMGITLSFTIPYALSILDKKDHSLFATGILLGIVTLPVGCLVGGLAMTFTSTPLGIDELLINTLPVILLAIAVGIGLLVKQSLMLKLFSIFGRCITFIAIISPGIAIFQYLTGIRLPLFYLMVEDDPVLGGIPLEEGLLIIGLIAIVLAGAFPMVLFLKRKFGKWMDKFGDKVGINREASAGLLTQLANNLPVWGQIKDMDQRGKLLNVVFTVSGAFVFGDVLAFTGGVNTEMVFPVIAAKLTGGLLALLLTFFLLKKNVLKIDKPEYSASE</sequence>
<organism evidence="2 3">
    <name type="scientific">Methanimicrococcus hacksteinii</name>
    <dbReference type="NCBI Taxonomy" id="3028293"/>
    <lineage>
        <taxon>Archaea</taxon>
        <taxon>Methanobacteriati</taxon>
        <taxon>Methanobacteriota</taxon>
        <taxon>Stenosarchaea group</taxon>
        <taxon>Methanomicrobia</taxon>
        <taxon>Methanosarcinales</taxon>
        <taxon>Methanosarcinaceae</taxon>
        <taxon>Methanimicrococcus</taxon>
    </lineage>
</organism>
<dbReference type="PIRSF" id="PIRSF019466">
    <property type="entry name" value="EutH"/>
    <property type="match status" value="1"/>
</dbReference>
<feature type="transmembrane region" description="Helical" evidence="1">
    <location>
        <begin position="246"/>
        <end position="267"/>
    </location>
</feature>
<feature type="transmembrane region" description="Helical" evidence="1">
    <location>
        <begin position="293"/>
        <end position="314"/>
    </location>
</feature>
<name>A0ABU3VNB8_9EURY</name>
<gene>
    <name evidence="2" type="ORF">MmiAt1_04490</name>
</gene>
<proteinExistence type="predicted"/>
<dbReference type="InterPro" id="IPR007441">
    <property type="entry name" value="EutH"/>
</dbReference>
<feature type="transmembrane region" description="Helical" evidence="1">
    <location>
        <begin position="362"/>
        <end position="383"/>
    </location>
</feature>
<evidence type="ECO:0008006" key="4">
    <source>
        <dbReference type="Google" id="ProtNLM"/>
    </source>
</evidence>
<dbReference type="Pfam" id="PF04346">
    <property type="entry name" value="EutH"/>
    <property type="match status" value="1"/>
</dbReference>
<feature type="transmembrane region" description="Helical" evidence="1">
    <location>
        <begin position="42"/>
        <end position="61"/>
    </location>
</feature>
<feature type="transmembrane region" description="Helical" evidence="1">
    <location>
        <begin position="180"/>
        <end position="203"/>
    </location>
</feature>
<comment type="caution">
    <text evidence="2">The sequence shown here is derived from an EMBL/GenBank/DDBJ whole genome shotgun (WGS) entry which is preliminary data.</text>
</comment>
<feature type="transmembrane region" description="Helical" evidence="1">
    <location>
        <begin position="215"/>
        <end position="234"/>
    </location>
</feature>
<dbReference type="PANTHER" id="PTHR40089">
    <property type="entry name" value="ETHANOLAMINE UTILIZATION PROTEIN EUTH"/>
    <property type="match status" value="1"/>
</dbReference>
<feature type="transmembrane region" description="Helical" evidence="1">
    <location>
        <begin position="389"/>
        <end position="412"/>
    </location>
</feature>
<dbReference type="PANTHER" id="PTHR40089:SF1">
    <property type="entry name" value="ETHANOLAMINE PERMEASE EUTH-RELATED"/>
    <property type="match status" value="1"/>
</dbReference>
<reference evidence="2 3" key="1">
    <citation type="submission" date="2023-06" db="EMBL/GenBank/DDBJ databases">
        <title>Genome sequence of Methanimicrococcus sp. At1.</title>
        <authorList>
            <person name="Protasov E."/>
            <person name="Platt K."/>
            <person name="Poehlein A."/>
            <person name="Daniel R."/>
            <person name="Brune A."/>
        </authorList>
    </citation>
    <scope>NUCLEOTIDE SEQUENCE [LARGE SCALE GENOMIC DNA]</scope>
    <source>
        <strain evidence="2 3">At1</strain>
    </source>
</reference>
<feature type="transmembrane region" description="Helical" evidence="1">
    <location>
        <begin position="149"/>
        <end position="173"/>
    </location>
</feature>
<keyword evidence="1" id="KW-0472">Membrane</keyword>
<dbReference type="EMBL" id="JAWDKC010000011">
    <property type="protein sequence ID" value="MDV0444903.1"/>
    <property type="molecule type" value="Genomic_DNA"/>
</dbReference>
<evidence type="ECO:0000313" key="3">
    <source>
        <dbReference type="Proteomes" id="UP001272052"/>
    </source>
</evidence>